<keyword evidence="1" id="KW-1003">Cell membrane</keyword>
<dbReference type="AlphaFoldDB" id="A0A972JA23"/>
<dbReference type="PANTHER" id="PTHR37481">
    <property type="entry name" value="LIPOPOLYSACCHARIDE EXPORT SYSTEM PROTEIN LPTC"/>
    <property type="match status" value="1"/>
</dbReference>
<gene>
    <name evidence="6" type="primary">lptC</name>
    <name evidence="6" type="ORF">GPA21_06495</name>
</gene>
<evidence type="ECO:0000256" key="1">
    <source>
        <dbReference type="ARBA" id="ARBA00022475"/>
    </source>
</evidence>
<dbReference type="GO" id="GO:0005886">
    <property type="term" value="C:plasma membrane"/>
    <property type="evidence" value="ECO:0007669"/>
    <property type="project" value="InterPro"/>
</dbReference>
<dbReference type="PANTHER" id="PTHR37481:SF1">
    <property type="entry name" value="LIPOPOLYSACCHARIDE EXPORT SYSTEM PROTEIN LPTC"/>
    <property type="match status" value="1"/>
</dbReference>
<dbReference type="EMBL" id="WTVM01000027">
    <property type="protein sequence ID" value="NMG02618.1"/>
    <property type="molecule type" value="Genomic_DNA"/>
</dbReference>
<dbReference type="GO" id="GO:0030288">
    <property type="term" value="C:outer membrane-bounded periplasmic space"/>
    <property type="evidence" value="ECO:0007669"/>
    <property type="project" value="TreeGrafter"/>
</dbReference>
<dbReference type="GO" id="GO:0015221">
    <property type="term" value="F:lipopolysaccharide transmembrane transporter activity"/>
    <property type="evidence" value="ECO:0007669"/>
    <property type="project" value="InterPro"/>
</dbReference>
<comment type="caution">
    <text evidence="6">The sequence shown here is derived from an EMBL/GenBank/DDBJ whole genome shotgun (WGS) entry which is preliminary data.</text>
</comment>
<dbReference type="RefSeq" id="WP_168987398.1">
    <property type="nucleotide sequence ID" value="NZ_CAWPHM010000199.1"/>
</dbReference>
<keyword evidence="2" id="KW-0997">Cell inner membrane</keyword>
<proteinExistence type="predicted"/>
<reference evidence="6" key="1">
    <citation type="submission" date="2019-12" db="EMBL/GenBank/DDBJ databases">
        <title>Comparative genomics gives insights into the taxonomy of the Azoarcus-Aromatoleum group and reveals separate origins of nif in the plant-associated Azoarcus and non-plant-associated Aromatoleum sub-groups.</title>
        <authorList>
            <person name="Lafos M."/>
            <person name="Maluk M."/>
            <person name="Batista M."/>
            <person name="Junghare M."/>
            <person name="Carmona M."/>
            <person name="Faoro H."/>
            <person name="Cruz L.M."/>
            <person name="Battistoni F."/>
            <person name="De Souza E."/>
            <person name="Pedrosa F."/>
            <person name="Chen W.-M."/>
            <person name="Poole P.S."/>
            <person name="Dixon R.A."/>
            <person name="James E.K."/>
        </authorList>
    </citation>
    <scope>NUCLEOTIDE SEQUENCE</scope>
    <source>
        <strain evidence="6">NSC3</strain>
    </source>
</reference>
<dbReference type="InterPro" id="IPR010664">
    <property type="entry name" value="LipoPS_assembly_LptC-rel"/>
</dbReference>
<accession>A0A972JA23</accession>
<dbReference type="NCBIfam" id="TIGR04409">
    <property type="entry name" value="LptC_YrbK"/>
    <property type="match status" value="1"/>
</dbReference>
<evidence type="ECO:0000313" key="7">
    <source>
        <dbReference type="Proteomes" id="UP000599523"/>
    </source>
</evidence>
<protein>
    <submittedName>
        <fullName evidence="6">LPS export ABC transporter periplasmic protein LptC</fullName>
    </submittedName>
</protein>
<dbReference type="Gene3D" id="2.60.450.10">
    <property type="entry name" value="Lipopolysaccharide (LPS) transport protein A like domain"/>
    <property type="match status" value="1"/>
</dbReference>
<dbReference type="InterPro" id="IPR026265">
    <property type="entry name" value="LptC"/>
</dbReference>
<name>A0A972JA23_9RHOO</name>
<organism evidence="6 7">
    <name type="scientific">Azoarcus taiwanensis</name>
    <dbReference type="NCBI Taxonomy" id="666964"/>
    <lineage>
        <taxon>Bacteria</taxon>
        <taxon>Pseudomonadati</taxon>
        <taxon>Pseudomonadota</taxon>
        <taxon>Betaproteobacteria</taxon>
        <taxon>Rhodocyclales</taxon>
        <taxon>Zoogloeaceae</taxon>
        <taxon>Azoarcus</taxon>
    </lineage>
</organism>
<keyword evidence="5" id="KW-0472">Membrane</keyword>
<keyword evidence="7" id="KW-1185">Reference proteome</keyword>
<evidence type="ECO:0000256" key="5">
    <source>
        <dbReference type="ARBA" id="ARBA00023136"/>
    </source>
</evidence>
<keyword evidence="4" id="KW-1133">Transmembrane helix</keyword>
<dbReference type="GO" id="GO:0017089">
    <property type="term" value="F:glycolipid transfer activity"/>
    <property type="evidence" value="ECO:0007669"/>
    <property type="project" value="TreeGrafter"/>
</dbReference>
<dbReference type="Pfam" id="PF06835">
    <property type="entry name" value="LptC"/>
    <property type="match status" value="1"/>
</dbReference>
<dbReference type="Proteomes" id="UP000599523">
    <property type="component" value="Unassembled WGS sequence"/>
</dbReference>
<keyword evidence="3" id="KW-0812">Transmembrane</keyword>
<evidence type="ECO:0000256" key="4">
    <source>
        <dbReference type="ARBA" id="ARBA00022989"/>
    </source>
</evidence>
<evidence type="ECO:0000256" key="2">
    <source>
        <dbReference type="ARBA" id="ARBA00022519"/>
    </source>
</evidence>
<evidence type="ECO:0000313" key="6">
    <source>
        <dbReference type="EMBL" id="NMG02618.1"/>
    </source>
</evidence>
<sequence length="194" mass="21432">MLTSIDRLYPVIALAALAAGTVWLERVTRSEEPRPAAEVREHPDFIGKNIRISHFGDDGQLRYTLVAETVRHYPLGDVTEFELPRLRYETEEGLLRAFANRGESHEGGEVLYLQGNAEIYRDGIAGNPDISVLSDTLTLWPDDQRAATDDPVVLTQGRTVAHGNAMRADNIFGTFELIGDARVTMPPRSSGASQ</sequence>
<dbReference type="InterPro" id="IPR052363">
    <property type="entry name" value="LPS_export_LptC"/>
</dbReference>
<evidence type="ECO:0000256" key="3">
    <source>
        <dbReference type="ARBA" id="ARBA00022692"/>
    </source>
</evidence>